<comment type="caution">
    <text evidence="2">The sequence shown here is derived from an EMBL/GenBank/DDBJ whole genome shotgun (WGS) entry which is preliminary data.</text>
</comment>
<dbReference type="Proteomes" id="UP001152795">
    <property type="component" value="Unassembled WGS sequence"/>
</dbReference>
<reference evidence="2" key="1">
    <citation type="submission" date="2020-04" db="EMBL/GenBank/DDBJ databases">
        <authorList>
            <person name="Alioto T."/>
            <person name="Alioto T."/>
            <person name="Gomez Garrido J."/>
        </authorList>
    </citation>
    <scope>NUCLEOTIDE SEQUENCE</scope>
    <source>
        <strain evidence="2">A484AB</strain>
    </source>
</reference>
<proteinExistence type="predicted"/>
<keyword evidence="3" id="KW-1185">Reference proteome</keyword>
<evidence type="ECO:0000313" key="3">
    <source>
        <dbReference type="Proteomes" id="UP001152795"/>
    </source>
</evidence>
<name>A0A6S7LD37_PARCT</name>
<feature type="non-terminal residue" evidence="2">
    <location>
        <position position="172"/>
    </location>
</feature>
<sequence length="172" mass="18619">LKCVTCKDATSGADTCRICQKPCHTIDTCALSQSSKDQEEGFGSKVLCLRCAVAAEPKSQSCNLTLCQKFTQTVHAVRTNDCHHIEKDKGIPNNETEQVLKTKSSLSVLDFDMDVEKSFLTEPVTICEGPPHLEGNATEAMPEGKSGQQTSLATFFSGKSATHDKTTLDYIG</sequence>
<dbReference type="OrthoDB" id="2499658at2759"/>
<protein>
    <recommendedName>
        <fullName evidence="1">SCAN domain-containing protein</fullName>
    </recommendedName>
</protein>
<dbReference type="InterPro" id="IPR057560">
    <property type="entry name" value="Znf_SCAND3"/>
</dbReference>
<dbReference type="EMBL" id="CACRXK020016869">
    <property type="protein sequence ID" value="CAB4030429.1"/>
    <property type="molecule type" value="Genomic_DNA"/>
</dbReference>
<evidence type="ECO:0000313" key="2">
    <source>
        <dbReference type="EMBL" id="CAB4030429.1"/>
    </source>
</evidence>
<dbReference type="AlphaFoldDB" id="A0A6S7LD37"/>
<evidence type="ECO:0000259" key="1">
    <source>
        <dbReference type="Pfam" id="PF23663"/>
    </source>
</evidence>
<gene>
    <name evidence="2" type="ORF">PACLA_8A070302</name>
</gene>
<dbReference type="Pfam" id="PF23663">
    <property type="entry name" value="Znf_SCAND3"/>
    <property type="match status" value="1"/>
</dbReference>
<feature type="domain" description="SCAN" evidence="1">
    <location>
        <begin position="11"/>
        <end position="53"/>
    </location>
</feature>
<accession>A0A6S7LD37</accession>
<organism evidence="2 3">
    <name type="scientific">Paramuricea clavata</name>
    <name type="common">Red gorgonian</name>
    <name type="synonym">Violescent sea-whip</name>
    <dbReference type="NCBI Taxonomy" id="317549"/>
    <lineage>
        <taxon>Eukaryota</taxon>
        <taxon>Metazoa</taxon>
        <taxon>Cnidaria</taxon>
        <taxon>Anthozoa</taxon>
        <taxon>Octocorallia</taxon>
        <taxon>Malacalcyonacea</taxon>
        <taxon>Plexauridae</taxon>
        <taxon>Paramuricea</taxon>
    </lineage>
</organism>